<proteinExistence type="predicted"/>
<evidence type="ECO:0000313" key="2">
    <source>
        <dbReference type="Proteomes" id="UP001299596"/>
    </source>
</evidence>
<organism evidence="1 2">
    <name type="scientific">[Mycobacterium] crassicus</name>
    <dbReference type="NCBI Taxonomy" id="2872309"/>
    <lineage>
        <taxon>Bacteria</taxon>
        <taxon>Bacillati</taxon>
        <taxon>Actinomycetota</taxon>
        <taxon>Actinomycetes</taxon>
        <taxon>Mycobacteriales</taxon>
        <taxon>Mycobacteriaceae</taxon>
        <taxon>Mycolicibacter</taxon>
    </lineage>
</organism>
<gene>
    <name evidence="1" type="ORF">K6T79_20210</name>
</gene>
<evidence type="ECO:0000313" key="1">
    <source>
        <dbReference type="EMBL" id="MEB3023372.1"/>
    </source>
</evidence>
<sequence>MSEIDYALGLDFIDPAEGVPRQLRFDRDWAPNDDPRVFTGTGQLIAVVKGARAESGNTVAISRPNVGFDDVEAALEGWRTWAKSTTGRVVDLNAIRQRINDAGLGVN</sequence>
<keyword evidence="2" id="KW-1185">Reference proteome</keyword>
<name>A0ABU5XPX2_9MYCO</name>
<reference evidence="1 2" key="1">
    <citation type="submission" date="2023-12" db="EMBL/GenBank/DDBJ databases">
        <title>Description of new species of Mycobacterium terrae complex isolated from sewage at the Sao Paulo Zoological Park Foundation in Brazil.</title>
        <authorList>
            <person name="Romagnoli C.L."/>
            <person name="Conceicao E.C."/>
            <person name="Machado E."/>
            <person name="Barreto L.B.P.F."/>
            <person name="Sharma A."/>
            <person name="Silva N.M."/>
            <person name="Marques L.E."/>
            <person name="Juliana M.A."/>
            <person name="Lourenco M.C.S."/>
            <person name="Digiampietri L.A."/>
            <person name="Suffys P.N."/>
            <person name="Viana-Niero C."/>
        </authorList>
    </citation>
    <scope>NUCLEOTIDE SEQUENCE [LARGE SCALE GENOMIC DNA]</scope>
    <source>
        <strain evidence="1 2">MYC098</strain>
    </source>
</reference>
<accession>A0ABU5XPX2</accession>
<dbReference type="Proteomes" id="UP001299596">
    <property type="component" value="Unassembled WGS sequence"/>
</dbReference>
<dbReference type="EMBL" id="JAYJJR010000016">
    <property type="protein sequence ID" value="MEB3023372.1"/>
    <property type="molecule type" value="Genomic_DNA"/>
</dbReference>
<dbReference type="RefSeq" id="WP_329780371.1">
    <property type="nucleotide sequence ID" value="NZ_JAYJJR010000016.1"/>
</dbReference>
<protein>
    <submittedName>
        <fullName evidence="1">Uncharacterized protein</fullName>
    </submittedName>
</protein>
<comment type="caution">
    <text evidence="1">The sequence shown here is derived from an EMBL/GenBank/DDBJ whole genome shotgun (WGS) entry which is preliminary data.</text>
</comment>